<feature type="compositionally biased region" description="Basic residues" evidence="1">
    <location>
        <begin position="82"/>
        <end position="93"/>
    </location>
</feature>
<gene>
    <name evidence="2" type="ORF">LQV63_04555</name>
</gene>
<evidence type="ECO:0000313" key="2">
    <source>
        <dbReference type="EMBL" id="MCE5168583.1"/>
    </source>
</evidence>
<protein>
    <submittedName>
        <fullName evidence="2">Transposase</fullName>
    </submittedName>
</protein>
<feature type="region of interest" description="Disordered" evidence="1">
    <location>
        <begin position="56"/>
        <end position="93"/>
    </location>
</feature>
<sequence length="93" mass="11028">MSKENQKMHPISRDRVEVDGIYANEWGREEVLHRDQTFPSDPQLGATEWELKQFMFDNHHDGQTDPRLVPKAEDKEEPPKQTHPRKHQDRGDK</sequence>
<evidence type="ECO:0000313" key="3">
    <source>
        <dbReference type="Proteomes" id="UP001199916"/>
    </source>
</evidence>
<keyword evidence="3" id="KW-1185">Reference proteome</keyword>
<accession>A0ABS8Y9M6</accession>
<feature type="compositionally biased region" description="Basic and acidic residues" evidence="1">
    <location>
        <begin position="57"/>
        <end position="80"/>
    </location>
</feature>
<dbReference type="Proteomes" id="UP001199916">
    <property type="component" value="Unassembled WGS sequence"/>
</dbReference>
<dbReference type="RefSeq" id="WP_019420029.1">
    <property type="nucleotide sequence ID" value="NZ_JAJNBZ010000002.1"/>
</dbReference>
<proteinExistence type="predicted"/>
<name>A0ABS8Y9M6_9BACL</name>
<dbReference type="EMBL" id="JAJNBZ010000002">
    <property type="protein sequence ID" value="MCE5168583.1"/>
    <property type="molecule type" value="Genomic_DNA"/>
</dbReference>
<organism evidence="2 3">
    <name type="scientific">Paenibacillus profundus</name>
    <dbReference type="NCBI Taxonomy" id="1173085"/>
    <lineage>
        <taxon>Bacteria</taxon>
        <taxon>Bacillati</taxon>
        <taxon>Bacillota</taxon>
        <taxon>Bacilli</taxon>
        <taxon>Bacillales</taxon>
        <taxon>Paenibacillaceae</taxon>
        <taxon>Paenibacillus</taxon>
    </lineage>
</organism>
<reference evidence="2 3" key="1">
    <citation type="submission" date="2021-11" db="EMBL/GenBank/DDBJ databases">
        <title>Draft genome sequence of Paenibacillus profundus YoMME, a new Gram-positive bacteria with exoelectrogenic properties.</title>
        <authorList>
            <person name="Hubenova Y."/>
            <person name="Hubenova E."/>
            <person name="Manasiev Y."/>
            <person name="Peykov S."/>
            <person name="Mitov M."/>
        </authorList>
    </citation>
    <scope>NUCLEOTIDE SEQUENCE [LARGE SCALE GENOMIC DNA]</scope>
    <source>
        <strain evidence="2 3">YoMME</strain>
    </source>
</reference>
<comment type="caution">
    <text evidence="2">The sequence shown here is derived from an EMBL/GenBank/DDBJ whole genome shotgun (WGS) entry which is preliminary data.</text>
</comment>
<evidence type="ECO:0000256" key="1">
    <source>
        <dbReference type="SAM" id="MobiDB-lite"/>
    </source>
</evidence>